<dbReference type="EMBL" id="KN829816">
    <property type="protein sequence ID" value="KIK73376.1"/>
    <property type="molecule type" value="Genomic_DNA"/>
</dbReference>
<reference evidence="1 2" key="1">
    <citation type="submission" date="2014-04" db="EMBL/GenBank/DDBJ databases">
        <authorList>
            <consortium name="DOE Joint Genome Institute"/>
            <person name="Kuo A."/>
            <person name="Kohler A."/>
            <person name="Jargeat P."/>
            <person name="Nagy L.G."/>
            <person name="Floudas D."/>
            <person name="Copeland A."/>
            <person name="Barry K.W."/>
            <person name="Cichocki N."/>
            <person name="Veneault-Fourrey C."/>
            <person name="LaButti K."/>
            <person name="Lindquist E.A."/>
            <person name="Lipzen A."/>
            <person name="Lundell T."/>
            <person name="Morin E."/>
            <person name="Murat C."/>
            <person name="Sun H."/>
            <person name="Tunlid A."/>
            <person name="Henrissat B."/>
            <person name="Grigoriev I.V."/>
            <person name="Hibbett D.S."/>
            <person name="Martin F."/>
            <person name="Nordberg H.P."/>
            <person name="Cantor M.N."/>
            <person name="Hua S.X."/>
        </authorList>
    </citation>
    <scope>NUCLEOTIDE SEQUENCE [LARGE SCALE GENOMIC DNA]</scope>
    <source>
        <strain evidence="1 2">Ve08.2h10</strain>
    </source>
</reference>
<evidence type="ECO:0000313" key="2">
    <source>
        <dbReference type="Proteomes" id="UP000054538"/>
    </source>
</evidence>
<protein>
    <submittedName>
        <fullName evidence="1">Unplaced genomic scaffold scaffold_4994, whole genome shotgun sequence</fullName>
    </submittedName>
</protein>
<organism evidence="1 2">
    <name type="scientific">Paxillus rubicundulus Ve08.2h10</name>
    <dbReference type="NCBI Taxonomy" id="930991"/>
    <lineage>
        <taxon>Eukaryota</taxon>
        <taxon>Fungi</taxon>
        <taxon>Dikarya</taxon>
        <taxon>Basidiomycota</taxon>
        <taxon>Agaricomycotina</taxon>
        <taxon>Agaricomycetes</taxon>
        <taxon>Agaricomycetidae</taxon>
        <taxon>Boletales</taxon>
        <taxon>Paxilineae</taxon>
        <taxon>Paxillaceae</taxon>
        <taxon>Paxillus</taxon>
    </lineage>
</organism>
<keyword evidence="2" id="KW-1185">Reference proteome</keyword>
<proteinExistence type="predicted"/>
<dbReference type="HOGENOM" id="CLU_2455413_0_0_1"/>
<dbReference type="OrthoDB" id="2692378at2759"/>
<gene>
    <name evidence="1" type="ORF">PAXRUDRAFT_20925</name>
</gene>
<name>A0A0D0CRF3_9AGAM</name>
<evidence type="ECO:0000313" key="1">
    <source>
        <dbReference type="EMBL" id="KIK73376.1"/>
    </source>
</evidence>
<dbReference type="Proteomes" id="UP000054538">
    <property type="component" value="Unassembled WGS sequence"/>
</dbReference>
<accession>A0A0D0CRF3</accession>
<dbReference type="InParanoid" id="A0A0D0CRF3"/>
<reference evidence="2" key="2">
    <citation type="submission" date="2015-01" db="EMBL/GenBank/DDBJ databases">
        <title>Evolutionary Origins and Diversification of the Mycorrhizal Mutualists.</title>
        <authorList>
            <consortium name="DOE Joint Genome Institute"/>
            <consortium name="Mycorrhizal Genomics Consortium"/>
            <person name="Kohler A."/>
            <person name="Kuo A."/>
            <person name="Nagy L.G."/>
            <person name="Floudas D."/>
            <person name="Copeland A."/>
            <person name="Barry K.W."/>
            <person name="Cichocki N."/>
            <person name="Veneault-Fourrey C."/>
            <person name="LaButti K."/>
            <person name="Lindquist E.A."/>
            <person name="Lipzen A."/>
            <person name="Lundell T."/>
            <person name="Morin E."/>
            <person name="Murat C."/>
            <person name="Riley R."/>
            <person name="Ohm R."/>
            <person name="Sun H."/>
            <person name="Tunlid A."/>
            <person name="Henrissat B."/>
            <person name="Grigoriev I.V."/>
            <person name="Hibbett D.S."/>
            <person name="Martin F."/>
        </authorList>
    </citation>
    <scope>NUCLEOTIDE SEQUENCE [LARGE SCALE GENOMIC DNA]</scope>
    <source>
        <strain evidence="2">Ve08.2h10</strain>
    </source>
</reference>
<dbReference type="AlphaFoldDB" id="A0A0D0CRF3"/>
<sequence>MSSSIIEHAFSAAALTITKRHNRLKGDVVEAIQVLHMLYNHSLMFHEPAPSSALELAFEEEKEGIVAESTEAEELSWMLELSDDSDVDA</sequence>